<keyword evidence="8" id="KW-1278">Translocase</keyword>
<evidence type="ECO:0000256" key="8">
    <source>
        <dbReference type="ARBA" id="ARBA00022967"/>
    </source>
</evidence>
<dbReference type="GO" id="GO:0005524">
    <property type="term" value="F:ATP binding"/>
    <property type="evidence" value="ECO:0007669"/>
    <property type="project" value="UniProtKB-KW"/>
</dbReference>
<name>A0A3L7JDP3_9HYPH</name>
<gene>
    <name evidence="13" type="primary">modC</name>
    <name evidence="13" type="ORF">D8780_09705</name>
</gene>
<dbReference type="GO" id="GO:0015098">
    <property type="term" value="F:molybdate ion transmembrane transporter activity"/>
    <property type="evidence" value="ECO:0007669"/>
    <property type="project" value="InterPro"/>
</dbReference>
<keyword evidence="2" id="KW-0813">Transport</keyword>
<dbReference type="PROSITE" id="PS51866">
    <property type="entry name" value="MOP"/>
    <property type="match status" value="1"/>
</dbReference>
<dbReference type="InterPro" id="IPR008995">
    <property type="entry name" value="Mo/tungstate-bd_C_term_dom"/>
</dbReference>
<dbReference type="Pfam" id="PF03459">
    <property type="entry name" value="TOBE"/>
    <property type="match status" value="1"/>
</dbReference>
<evidence type="ECO:0000313" key="14">
    <source>
        <dbReference type="Proteomes" id="UP000281094"/>
    </source>
</evidence>
<dbReference type="Gene3D" id="2.40.50.100">
    <property type="match status" value="1"/>
</dbReference>
<reference evidence="13 14" key="1">
    <citation type="submission" date="2018-10" db="EMBL/GenBank/DDBJ databases">
        <title>Notoacmeibacter sp. M2BS9Y-3-1, whole genome shotgun sequence.</title>
        <authorList>
            <person name="Tuo L."/>
        </authorList>
    </citation>
    <scope>NUCLEOTIDE SEQUENCE [LARGE SCALE GENOMIC DNA]</scope>
    <source>
        <strain evidence="13 14">M2BS9Y-3-1</strain>
    </source>
</reference>
<dbReference type="SMART" id="SM00382">
    <property type="entry name" value="AAA"/>
    <property type="match status" value="1"/>
</dbReference>
<dbReference type="GO" id="GO:0016887">
    <property type="term" value="F:ATP hydrolysis activity"/>
    <property type="evidence" value="ECO:0007669"/>
    <property type="project" value="InterPro"/>
</dbReference>
<accession>A0A3L7JDP3</accession>
<comment type="similarity">
    <text evidence="1">Belongs to the ABC transporter superfamily.</text>
</comment>
<dbReference type="InterPro" id="IPR011868">
    <property type="entry name" value="ModC_ABC_ATP-bd"/>
</dbReference>
<dbReference type="SUPFAM" id="SSF50331">
    <property type="entry name" value="MOP-like"/>
    <property type="match status" value="1"/>
</dbReference>
<evidence type="ECO:0000256" key="7">
    <source>
        <dbReference type="ARBA" id="ARBA00022840"/>
    </source>
</evidence>
<keyword evidence="3" id="KW-1003">Cell membrane</keyword>
<evidence type="ECO:0000256" key="5">
    <source>
        <dbReference type="ARBA" id="ARBA00022519"/>
    </source>
</evidence>
<dbReference type="PANTHER" id="PTHR43514">
    <property type="entry name" value="ABC TRANSPORTER I FAMILY MEMBER 10"/>
    <property type="match status" value="1"/>
</dbReference>
<keyword evidence="9" id="KW-0472">Membrane</keyword>
<dbReference type="Gene3D" id="3.40.50.300">
    <property type="entry name" value="P-loop containing nucleotide triphosphate hydrolases"/>
    <property type="match status" value="1"/>
</dbReference>
<dbReference type="NCBIfam" id="TIGR02142">
    <property type="entry name" value="modC_ABC"/>
    <property type="match status" value="1"/>
</dbReference>
<evidence type="ECO:0000256" key="2">
    <source>
        <dbReference type="ARBA" id="ARBA00022448"/>
    </source>
</evidence>
<keyword evidence="4 10" id="KW-0500">Molybdenum</keyword>
<dbReference type="InterPro" id="IPR003593">
    <property type="entry name" value="AAA+_ATPase"/>
</dbReference>
<dbReference type="PROSITE" id="PS00211">
    <property type="entry name" value="ABC_TRANSPORTER_1"/>
    <property type="match status" value="1"/>
</dbReference>
<sequence length="366" mass="39094">MSGNLSVDVRLRQGSFQAECRFESGLGITALFGPSGAGKTTILRAIAGLVPNALGSIRLDDRVLLDSETGIDVPAEQRRVGFVFQEGRLLPHLSVSSNLAYGRHGGRGPDATSLSRMADFLGIAHLLGRKPRTLSGGERQRVAIGRALLSGPSLLLMDEPLASLDPARRAELIPMIEAIRDESRIPIVLVSHNVSEVARLAETLVVMDAGQTVAAGPAIDVFPRFETDVALGRSEAGALLEGKVVGIDRQYQITRVDLGGETLELTHGGFVEGQSVRLRILASDVSLAVGDAITAEGLSIRNRLSARIKRIAPDRDGPYVELLLSVGRGALRARLTRKSVDEMALVEGQQVGALIKAVSVERRQQD</sequence>
<dbReference type="InterPro" id="IPR050334">
    <property type="entry name" value="Molybdenum_import_ModC"/>
</dbReference>
<feature type="domain" description="ABC transporter" evidence="11">
    <location>
        <begin position="2"/>
        <end position="234"/>
    </location>
</feature>
<evidence type="ECO:0000313" key="13">
    <source>
        <dbReference type="EMBL" id="RLQ88439.1"/>
    </source>
</evidence>
<dbReference type="InterPro" id="IPR004606">
    <property type="entry name" value="Mop_domain"/>
</dbReference>
<dbReference type="InterPro" id="IPR005116">
    <property type="entry name" value="Transp-assoc_OB_typ1"/>
</dbReference>
<keyword evidence="7 13" id="KW-0067">ATP-binding</keyword>
<dbReference type="GO" id="GO:0016020">
    <property type="term" value="C:membrane"/>
    <property type="evidence" value="ECO:0007669"/>
    <property type="project" value="InterPro"/>
</dbReference>
<evidence type="ECO:0000256" key="1">
    <source>
        <dbReference type="ARBA" id="ARBA00005417"/>
    </source>
</evidence>
<keyword evidence="13" id="KW-0378">Hydrolase</keyword>
<keyword evidence="6" id="KW-0547">Nucleotide-binding</keyword>
<proteinExistence type="inferred from homology"/>
<dbReference type="GO" id="GO:0140359">
    <property type="term" value="F:ABC-type transporter activity"/>
    <property type="evidence" value="ECO:0007669"/>
    <property type="project" value="InterPro"/>
</dbReference>
<comment type="caution">
    <text evidence="13">The sequence shown here is derived from an EMBL/GenBank/DDBJ whole genome shotgun (WGS) entry which is preliminary data.</text>
</comment>
<dbReference type="AlphaFoldDB" id="A0A3L7JDP3"/>
<keyword evidence="5" id="KW-0997">Cell inner membrane</keyword>
<dbReference type="EC" id="3.6.3.29" evidence="13"/>
<evidence type="ECO:0000256" key="4">
    <source>
        <dbReference type="ARBA" id="ARBA00022505"/>
    </source>
</evidence>
<dbReference type="InterPro" id="IPR027417">
    <property type="entry name" value="P-loop_NTPase"/>
</dbReference>
<dbReference type="SUPFAM" id="SSF52540">
    <property type="entry name" value="P-loop containing nucleoside triphosphate hydrolases"/>
    <property type="match status" value="1"/>
</dbReference>
<protein>
    <submittedName>
        <fullName evidence="13">Molybdenum ABC transporter ATP-binding protein</fullName>
        <ecNumber evidence="13">3.6.3.29</ecNumber>
    </submittedName>
</protein>
<feature type="domain" description="Mop" evidence="12">
    <location>
        <begin position="297"/>
        <end position="364"/>
    </location>
</feature>
<dbReference type="PANTHER" id="PTHR43514:SF4">
    <property type="entry name" value="ABC TRANSPORTER I FAMILY MEMBER 10"/>
    <property type="match status" value="1"/>
</dbReference>
<dbReference type="RefSeq" id="WP_121645407.1">
    <property type="nucleotide sequence ID" value="NZ_RCWN01000001.1"/>
</dbReference>
<dbReference type="Proteomes" id="UP000281094">
    <property type="component" value="Unassembled WGS sequence"/>
</dbReference>
<evidence type="ECO:0000256" key="3">
    <source>
        <dbReference type="ARBA" id="ARBA00022475"/>
    </source>
</evidence>
<dbReference type="InterPro" id="IPR017871">
    <property type="entry name" value="ABC_transporter-like_CS"/>
</dbReference>
<keyword evidence="14" id="KW-1185">Reference proteome</keyword>
<evidence type="ECO:0000256" key="6">
    <source>
        <dbReference type="ARBA" id="ARBA00022741"/>
    </source>
</evidence>
<organism evidence="13 14">
    <name type="scientific">Notoacmeibacter ruber</name>
    <dbReference type="NCBI Taxonomy" id="2670375"/>
    <lineage>
        <taxon>Bacteria</taxon>
        <taxon>Pseudomonadati</taxon>
        <taxon>Pseudomonadota</taxon>
        <taxon>Alphaproteobacteria</taxon>
        <taxon>Hyphomicrobiales</taxon>
        <taxon>Notoacmeibacteraceae</taxon>
        <taxon>Notoacmeibacter</taxon>
    </lineage>
</organism>
<dbReference type="InterPro" id="IPR003439">
    <property type="entry name" value="ABC_transporter-like_ATP-bd"/>
</dbReference>
<dbReference type="EMBL" id="RCWN01000001">
    <property type="protein sequence ID" value="RLQ88439.1"/>
    <property type="molecule type" value="Genomic_DNA"/>
</dbReference>
<dbReference type="Pfam" id="PF00005">
    <property type="entry name" value="ABC_tran"/>
    <property type="match status" value="1"/>
</dbReference>
<evidence type="ECO:0000256" key="10">
    <source>
        <dbReference type="PROSITE-ProRule" id="PRU01213"/>
    </source>
</evidence>
<evidence type="ECO:0000259" key="12">
    <source>
        <dbReference type="PROSITE" id="PS51866"/>
    </source>
</evidence>
<evidence type="ECO:0000256" key="9">
    <source>
        <dbReference type="ARBA" id="ARBA00023136"/>
    </source>
</evidence>
<dbReference type="PROSITE" id="PS50893">
    <property type="entry name" value="ABC_TRANSPORTER_2"/>
    <property type="match status" value="1"/>
</dbReference>
<evidence type="ECO:0000259" key="11">
    <source>
        <dbReference type="PROSITE" id="PS50893"/>
    </source>
</evidence>